<proteinExistence type="predicted"/>
<dbReference type="AlphaFoldDB" id="A0A259TZT4"/>
<dbReference type="SUPFAM" id="SSF46785">
    <property type="entry name" value="Winged helix' DNA-binding domain"/>
    <property type="match status" value="1"/>
</dbReference>
<name>A0A259TZT4_9BACT</name>
<dbReference type="Proteomes" id="UP000216446">
    <property type="component" value="Unassembled WGS sequence"/>
</dbReference>
<organism evidence="1 2">
    <name type="scientific">Rubricoccus marinus</name>
    <dbReference type="NCBI Taxonomy" id="716817"/>
    <lineage>
        <taxon>Bacteria</taxon>
        <taxon>Pseudomonadati</taxon>
        <taxon>Rhodothermota</taxon>
        <taxon>Rhodothermia</taxon>
        <taxon>Rhodothermales</taxon>
        <taxon>Rubricoccaceae</taxon>
        <taxon>Rubricoccus</taxon>
    </lineage>
</organism>
<dbReference type="InterPro" id="IPR036390">
    <property type="entry name" value="WH_DNA-bd_sf"/>
</dbReference>
<accession>A0A259TZT4</accession>
<keyword evidence="2" id="KW-1185">Reference proteome</keyword>
<comment type="caution">
    <text evidence="1">The sequence shown here is derived from an EMBL/GenBank/DDBJ whole genome shotgun (WGS) entry which is preliminary data.</text>
</comment>
<dbReference type="OrthoDB" id="1525184at2"/>
<dbReference type="InParanoid" id="A0A259TZT4"/>
<reference evidence="1 2" key="1">
    <citation type="submission" date="2016-11" db="EMBL/GenBank/DDBJ databases">
        <title>Study of marine rhodopsin-containing bacteria.</title>
        <authorList>
            <person name="Yoshizawa S."/>
            <person name="Kumagai Y."/>
            <person name="Kogure K."/>
        </authorList>
    </citation>
    <scope>NUCLEOTIDE SEQUENCE [LARGE SCALE GENOMIC DNA]</scope>
    <source>
        <strain evidence="1 2">SG-29</strain>
    </source>
</reference>
<dbReference type="EMBL" id="MQWB01000001">
    <property type="protein sequence ID" value="OZC03107.1"/>
    <property type="molecule type" value="Genomic_DNA"/>
</dbReference>
<evidence type="ECO:0000313" key="1">
    <source>
        <dbReference type="EMBL" id="OZC03107.1"/>
    </source>
</evidence>
<protein>
    <recommendedName>
        <fullName evidence="3">MarR family transcriptional regulator</fullName>
    </recommendedName>
</protein>
<evidence type="ECO:0008006" key="3">
    <source>
        <dbReference type="Google" id="ProtNLM"/>
    </source>
</evidence>
<evidence type="ECO:0000313" key="2">
    <source>
        <dbReference type="Proteomes" id="UP000216446"/>
    </source>
</evidence>
<dbReference type="RefSeq" id="WP_094548093.1">
    <property type="nucleotide sequence ID" value="NZ_MQWB01000001.1"/>
</dbReference>
<sequence>MPETETRTVTQEVLFQLARIPGAVHRDDLAKAAGTTPDYAGRVLGKLVQTGHAARVGRGTYKLTRNVKQ</sequence>
<gene>
    <name evidence="1" type="ORF">BSZ36_09060</name>
</gene>